<keyword evidence="6" id="KW-1133">Transmembrane helix</keyword>
<keyword evidence="10" id="KW-1185">Reference proteome</keyword>
<evidence type="ECO:0000313" key="11">
    <source>
        <dbReference type="WBParaSite" id="PTRK_0000104700.1"/>
    </source>
</evidence>
<name>A0A0N4Z2F2_PARTI</name>
<keyword evidence="5 9" id="KW-0999">Mitochondrion inner membrane</keyword>
<sequence length="131" mass="15353">MKFFFKFARNTKTYFSQHTAKEWRDYFFSTHFLGPLVNYGLPIAALADLKKSPEIISGNMTVALLIYSSIFSRFAWRVKPRNLLLLSCHMLNLTAQSSQMIRFLNHHYIHAFKDPYLGVGIKKEETEKKKD</sequence>
<keyword evidence="8" id="KW-0472">Membrane</keyword>
<evidence type="ECO:0000256" key="2">
    <source>
        <dbReference type="ARBA" id="ARBA00006416"/>
    </source>
</evidence>
<evidence type="ECO:0000256" key="3">
    <source>
        <dbReference type="ARBA" id="ARBA00022448"/>
    </source>
</evidence>
<evidence type="ECO:0000256" key="9">
    <source>
        <dbReference type="RuleBase" id="RU363100"/>
    </source>
</evidence>
<dbReference type="PANTHER" id="PTHR14154">
    <property type="entry name" value="UPF0041 BRAIN PROTEIN 44-RELATED"/>
    <property type="match status" value="1"/>
</dbReference>
<evidence type="ECO:0000256" key="8">
    <source>
        <dbReference type="ARBA" id="ARBA00023136"/>
    </source>
</evidence>
<evidence type="ECO:0000256" key="5">
    <source>
        <dbReference type="ARBA" id="ARBA00022792"/>
    </source>
</evidence>
<dbReference type="Proteomes" id="UP000038045">
    <property type="component" value="Unplaced"/>
</dbReference>
<keyword evidence="3 9" id="KW-0813">Transport</keyword>
<keyword evidence="7 9" id="KW-0496">Mitochondrion</keyword>
<dbReference type="WBParaSite" id="PTRK_0000104700.1">
    <property type="protein sequence ID" value="PTRK_0000104700.1"/>
    <property type="gene ID" value="PTRK_0000104700"/>
</dbReference>
<comment type="similarity">
    <text evidence="2 9">Belongs to the mitochondrial pyruvate carrier (MPC) (TC 2.A.105) family.</text>
</comment>
<evidence type="ECO:0000256" key="6">
    <source>
        <dbReference type="ARBA" id="ARBA00022989"/>
    </source>
</evidence>
<dbReference type="Pfam" id="PF03650">
    <property type="entry name" value="MPC"/>
    <property type="match status" value="1"/>
</dbReference>
<evidence type="ECO:0000256" key="7">
    <source>
        <dbReference type="ARBA" id="ARBA00023128"/>
    </source>
</evidence>
<evidence type="ECO:0000313" key="10">
    <source>
        <dbReference type="Proteomes" id="UP000038045"/>
    </source>
</evidence>
<dbReference type="STRING" id="131310.A0A0N4Z2F2"/>
<keyword evidence="4" id="KW-0812">Transmembrane</keyword>
<evidence type="ECO:0000256" key="1">
    <source>
        <dbReference type="ARBA" id="ARBA00004448"/>
    </source>
</evidence>
<comment type="function">
    <text evidence="9">Mediates the uptake of pyruvate into mitochondria.</text>
</comment>
<protein>
    <recommendedName>
        <fullName evidence="9">Mitochondrial pyruvate carrier</fullName>
    </recommendedName>
</protein>
<dbReference type="GO" id="GO:0006850">
    <property type="term" value="P:pyruvate import into mitochondria"/>
    <property type="evidence" value="ECO:0007669"/>
    <property type="project" value="InterPro"/>
</dbReference>
<comment type="subcellular location">
    <subcellularLocation>
        <location evidence="1 9">Mitochondrion inner membrane</location>
        <topology evidence="1 9">Multi-pass membrane protein</topology>
    </subcellularLocation>
</comment>
<dbReference type="AlphaFoldDB" id="A0A0N4Z2F2"/>
<reference evidence="11" key="1">
    <citation type="submission" date="2017-02" db="UniProtKB">
        <authorList>
            <consortium name="WormBaseParasite"/>
        </authorList>
    </citation>
    <scope>IDENTIFICATION</scope>
</reference>
<dbReference type="GO" id="GO:0005743">
    <property type="term" value="C:mitochondrial inner membrane"/>
    <property type="evidence" value="ECO:0007669"/>
    <property type="project" value="UniProtKB-SubCell"/>
</dbReference>
<accession>A0A0N4Z2F2</accession>
<evidence type="ECO:0000256" key="4">
    <source>
        <dbReference type="ARBA" id="ARBA00022692"/>
    </source>
</evidence>
<proteinExistence type="inferred from homology"/>
<organism evidence="10 11">
    <name type="scientific">Parastrongyloides trichosuri</name>
    <name type="common">Possum-specific nematode worm</name>
    <dbReference type="NCBI Taxonomy" id="131310"/>
    <lineage>
        <taxon>Eukaryota</taxon>
        <taxon>Metazoa</taxon>
        <taxon>Ecdysozoa</taxon>
        <taxon>Nematoda</taxon>
        <taxon>Chromadorea</taxon>
        <taxon>Rhabditida</taxon>
        <taxon>Tylenchina</taxon>
        <taxon>Panagrolaimomorpha</taxon>
        <taxon>Strongyloidoidea</taxon>
        <taxon>Strongyloididae</taxon>
        <taxon>Parastrongyloides</taxon>
    </lineage>
</organism>
<dbReference type="InterPro" id="IPR005336">
    <property type="entry name" value="MPC"/>
</dbReference>